<gene>
    <name evidence="1" type="ORF">DJ83_12710</name>
</gene>
<dbReference type="EMBL" id="NHOW01000147">
    <property type="protein sequence ID" value="OYR59493.1"/>
    <property type="molecule type" value="Genomic_DNA"/>
</dbReference>
<dbReference type="AlphaFoldDB" id="A0A256ISR3"/>
<evidence type="ECO:0000313" key="1">
    <source>
        <dbReference type="EMBL" id="OYR59493.1"/>
    </source>
</evidence>
<proteinExistence type="predicted"/>
<reference evidence="1 2" key="1">
    <citation type="journal article" date="2014" name="Front. Microbiol.">
        <title>Population and genomic analysis of the genus Halorubrum.</title>
        <authorList>
            <person name="Fullmer M.S."/>
            <person name="Soucy S.M."/>
            <person name="Swithers K.S."/>
            <person name="Makkay A.M."/>
            <person name="Wheeler R."/>
            <person name="Ventosa A."/>
            <person name="Gogarten J.P."/>
            <person name="Papke R.T."/>
        </authorList>
    </citation>
    <scope>NUCLEOTIDE SEQUENCE [LARGE SCALE GENOMIC DNA]</scope>
    <source>
        <strain evidence="1 2">LD3</strain>
    </source>
</reference>
<protein>
    <submittedName>
        <fullName evidence="1">Uncharacterized protein</fullName>
    </submittedName>
</protein>
<dbReference type="Proteomes" id="UP000216409">
    <property type="component" value="Unassembled WGS sequence"/>
</dbReference>
<sequence>MIFKHFDVFALIFWVANEQPTDPVSSDTVLCLRCSVLEVFAKIFDCAFVVVKAFTFAEYWLVYVSDV</sequence>
<comment type="caution">
    <text evidence="1">The sequence shown here is derived from an EMBL/GenBank/DDBJ whole genome shotgun (WGS) entry which is preliminary data.</text>
</comment>
<organism evidence="1 2">
    <name type="scientific">Halorubrum ezzemoulense</name>
    <name type="common">Halorubrum chaoviator</name>
    <dbReference type="NCBI Taxonomy" id="337243"/>
    <lineage>
        <taxon>Archaea</taxon>
        <taxon>Methanobacteriati</taxon>
        <taxon>Methanobacteriota</taxon>
        <taxon>Stenosarchaea group</taxon>
        <taxon>Halobacteria</taxon>
        <taxon>Halobacteriales</taxon>
        <taxon>Haloferacaceae</taxon>
        <taxon>Halorubrum</taxon>
    </lineage>
</organism>
<evidence type="ECO:0000313" key="2">
    <source>
        <dbReference type="Proteomes" id="UP000216409"/>
    </source>
</evidence>
<accession>A0A256ISR3</accession>
<name>A0A256ISR3_HALEZ</name>